<sequence>MFLEQAAERLELDIRNLTSKETKLLITETYRDINRAVLQSLALNLDGENLKALGGATVHFRMCNFLRLQALYKELDVREMLGVMLEYREPEYEHDVYQVGWLPYYHYVLFWHIQAYRNKRLINMYRLPARDFSNIEFRVHVSAEVGKFK</sequence>
<dbReference type="STRING" id="1117707.VQ7734_04297"/>
<dbReference type="OrthoDB" id="7060159at2"/>
<organism evidence="1 2">
    <name type="scientific">Vibrio quintilis</name>
    <dbReference type="NCBI Taxonomy" id="1117707"/>
    <lineage>
        <taxon>Bacteria</taxon>
        <taxon>Pseudomonadati</taxon>
        <taxon>Pseudomonadota</taxon>
        <taxon>Gammaproteobacteria</taxon>
        <taxon>Vibrionales</taxon>
        <taxon>Vibrionaceae</taxon>
        <taxon>Vibrio</taxon>
    </lineage>
</organism>
<dbReference type="Proteomes" id="UP000184600">
    <property type="component" value="Unassembled WGS sequence"/>
</dbReference>
<name>A0A1M7Z109_9VIBR</name>
<keyword evidence="2" id="KW-1185">Reference proteome</keyword>
<evidence type="ECO:0000313" key="1">
    <source>
        <dbReference type="EMBL" id="SHO58525.1"/>
    </source>
</evidence>
<protein>
    <submittedName>
        <fullName evidence="1">Uncharacterized protein</fullName>
    </submittedName>
</protein>
<dbReference type="AlphaFoldDB" id="A0A1M7Z109"/>
<evidence type="ECO:0000313" key="2">
    <source>
        <dbReference type="Proteomes" id="UP000184600"/>
    </source>
</evidence>
<reference evidence="2" key="1">
    <citation type="submission" date="2016-12" db="EMBL/GenBank/DDBJ databases">
        <authorList>
            <person name="Rodrigo-Torres L."/>
            <person name="Arahal R.D."/>
            <person name="Lucena T."/>
        </authorList>
    </citation>
    <scope>NUCLEOTIDE SEQUENCE [LARGE SCALE GENOMIC DNA]</scope>
</reference>
<gene>
    <name evidence="1" type="ORF">VQ7734_04297</name>
</gene>
<dbReference type="RefSeq" id="WP_073585969.1">
    <property type="nucleotide sequence ID" value="NZ_AP024897.1"/>
</dbReference>
<proteinExistence type="predicted"/>
<accession>A0A1M7Z109</accession>
<dbReference type="EMBL" id="FRFG01000066">
    <property type="protein sequence ID" value="SHO58525.1"/>
    <property type="molecule type" value="Genomic_DNA"/>
</dbReference>